<dbReference type="Gene3D" id="3.30.950.10">
    <property type="entry name" value="Methyltransferase, Cobalt-precorrin-4 Transmethylase, Domain 2"/>
    <property type="match status" value="1"/>
</dbReference>
<keyword evidence="7" id="KW-0560">Oxidoreductase</keyword>
<evidence type="ECO:0000256" key="1">
    <source>
        <dbReference type="ARBA" id="ARBA00004953"/>
    </source>
</evidence>
<evidence type="ECO:0000256" key="2">
    <source>
        <dbReference type="ARBA" id="ARBA00022573"/>
    </source>
</evidence>
<comment type="caution">
    <text evidence="7">The sequence shown here is derived from an EMBL/GenBank/DDBJ whole genome shotgun (WGS) entry which is preliminary data.</text>
</comment>
<evidence type="ECO:0000256" key="4">
    <source>
        <dbReference type="ARBA" id="ARBA00022679"/>
    </source>
</evidence>
<dbReference type="PROSITE" id="PS51014">
    <property type="entry name" value="COBK_CBIJ"/>
    <property type="match status" value="1"/>
</dbReference>
<accession>A0A9D2BI15</accession>
<dbReference type="InterPro" id="IPR014008">
    <property type="entry name" value="Cbl_synth_MTase_CbiT"/>
</dbReference>
<evidence type="ECO:0000256" key="5">
    <source>
        <dbReference type="ARBA" id="ARBA00022691"/>
    </source>
</evidence>
<dbReference type="Gene3D" id="3.40.50.150">
    <property type="entry name" value="Vaccinia Virus protein VP39"/>
    <property type="match status" value="1"/>
</dbReference>
<reference evidence="7" key="2">
    <citation type="submission" date="2021-04" db="EMBL/GenBank/DDBJ databases">
        <authorList>
            <person name="Gilroy R."/>
        </authorList>
    </citation>
    <scope>NUCLEOTIDE SEQUENCE</scope>
    <source>
        <strain evidence="7">CHK183-1962</strain>
    </source>
</reference>
<proteinExistence type="predicted"/>
<dbReference type="PANTHER" id="PTHR43182:SF1">
    <property type="entry name" value="COBALT-PRECORRIN-7 C(5)-METHYLTRANSFERASE"/>
    <property type="match status" value="1"/>
</dbReference>
<dbReference type="InterPro" id="IPR003723">
    <property type="entry name" value="Precorrin-6x_reduct"/>
</dbReference>
<dbReference type="SUPFAM" id="SSF53335">
    <property type="entry name" value="S-adenosyl-L-methionine-dependent methyltransferases"/>
    <property type="match status" value="1"/>
</dbReference>
<organism evidence="7 8">
    <name type="scientific">Candidatus Fusicatenibacter merdavium</name>
    <dbReference type="NCBI Taxonomy" id="2838600"/>
    <lineage>
        <taxon>Bacteria</taxon>
        <taxon>Bacillati</taxon>
        <taxon>Bacillota</taxon>
        <taxon>Clostridia</taxon>
        <taxon>Lachnospirales</taxon>
        <taxon>Lachnospiraceae</taxon>
        <taxon>Fusicatenibacter</taxon>
    </lineage>
</organism>
<dbReference type="NCBIfam" id="TIGR02469">
    <property type="entry name" value="CbiT"/>
    <property type="match status" value="1"/>
</dbReference>
<dbReference type="Pfam" id="PF02571">
    <property type="entry name" value="CbiJ"/>
    <property type="match status" value="1"/>
</dbReference>
<dbReference type="PANTHER" id="PTHR43182">
    <property type="entry name" value="COBALT-PRECORRIN-6B C(15)-METHYLTRANSFERASE (DECARBOXYLATING)"/>
    <property type="match status" value="1"/>
</dbReference>
<keyword evidence="5" id="KW-0949">S-adenosyl-L-methionine</keyword>
<evidence type="ECO:0000256" key="3">
    <source>
        <dbReference type="ARBA" id="ARBA00022603"/>
    </source>
</evidence>
<dbReference type="InterPro" id="IPR035996">
    <property type="entry name" value="4pyrrol_Methylase_sf"/>
</dbReference>
<dbReference type="EMBL" id="DXEK01000004">
    <property type="protein sequence ID" value="HIX76034.1"/>
    <property type="molecule type" value="Genomic_DNA"/>
</dbReference>
<dbReference type="GO" id="GO:0008276">
    <property type="term" value="F:protein methyltransferase activity"/>
    <property type="evidence" value="ECO:0007669"/>
    <property type="project" value="InterPro"/>
</dbReference>
<reference evidence="7" key="1">
    <citation type="journal article" date="2021" name="PeerJ">
        <title>Extensive microbial diversity within the chicken gut microbiome revealed by metagenomics and culture.</title>
        <authorList>
            <person name="Gilroy R."/>
            <person name="Ravi A."/>
            <person name="Getino M."/>
            <person name="Pursley I."/>
            <person name="Horton D.L."/>
            <person name="Alikhan N.F."/>
            <person name="Baker D."/>
            <person name="Gharbi K."/>
            <person name="Hall N."/>
            <person name="Watson M."/>
            <person name="Adriaenssens E.M."/>
            <person name="Foster-Nyarko E."/>
            <person name="Jarju S."/>
            <person name="Secka A."/>
            <person name="Antonio M."/>
            <person name="Oren A."/>
            <person name="Chaudhuri R.R."/>
            <person name="La Ragione R."/>
            <person name="Hildebrand F."/>
            <person name="Pallen M.J."/>
        </authorList>
    </citation>
    <scope>NUCLEOTIDE SEQUENCE</scope>
    <source>
        <strain evidence="7">CHK183-1962</strain>
    </source>
</reference>
<dbReference type="GO" id="GO:0009236">
    <property type="term" value="P:cobalamin biosynthetic process"/>
    <property type="evidence" value="ECO:0007669"/>
    <property type="project" value="UniProtKB-KW"/>
</dbReference>
<dbReference type="Pfam" id="PF00590">
    <property type="entry name" value="TP_methylase"/>
    <property type="match status" value="1"/>
</dbReference>
<evidence type="ECO:0000313" key="8">
    <source>
        <dbReference type="Proteomes" id="UP000886890"/>
    </source>
</evidence>
<dbReference type="InterPro" id="IPR014777">
    <property type="entry name" value="4pyrrole_Mease_sub1"/>
</dbReference>
<dbReference type="Gene3D" id="3.40.1010.10">
    <property type="entry name" value="Cobalt-precorrin-4 Transmethylase, Domain 1"/>
    <property type="match status" value="1"/>
</dbReference>
<dbReference type="SUPFAM" id="SSF53790">
    <property type="entry name" value="Tetrapyrrole methylase"/>
    <property type="match status" value="1"/>
</dbReference>
<keyword evidence="2" id="KW-0169">Cobalamin biosynthesis</keyword>
<dbReference type="CDD" id="cd11644">
    <property type="entry name" value="Precorrin-6Y-MT"/>
    <property type="match status" value="1"/>
</dbReference>
<dbReference type="Proteomes" id="UP000886890">
    <property type="component" value="Unassembled WGS sequence"/>
</dbReference>
<dbReference type="GO" id="GO:0016994">
    <property type="term" value="F:precorrin-6A reductase activity"/>
    <property type="evidence" value="ECO:0007669"/>
    <property type="project" value="UniProtKB-EC"/>
</dbReference>
<keyword evidence="4" id="KW-0808">Transferase</keyword>
<dbReference type="InterPro" id="IPR029063">
    <property type="entry name" value="SAM-dependent_MTases_sf"/>
</dbReference>
<dbReference type="NCBIfam" id="TIGR00715">
    <property type="entry name" value="precor6x_red"/>
    <property type="match status" value="1"/>
</dbReference>
<gene>
    <name evidence="7" type="primary">cobK</name>
    <name evidence="7" type="ORF">H9734_00300</name>
</gene>
<keyword evidence="3" id="KW-0489">Methyltransferase</keyword>
<sequence>MSKILLFAGTTEGRHVAEFLNRYSLAAVVCTATEYGKCQIPAKGTLDVRSERLSSEEMAQLMRTEEITLVIDATHPYAVLVSENIQSACEQTATEYLRLLRPAEKVGEESIVVDSVEEAVEWLKQSTDRVLVTTGSKELATFTAVPGYRERIFARVLPTPSVVARCAELGFDAGHLIAMQGPFSLEMNVAMLRQTGAKILVTKESGKNGGFGEKEEAAREAGARLLVIRRPSETTGKSEKKIRVLSEGEVCALLAKRYGLAVHQKVTIAGIGMGMPDNMTAEVQKAIREADVLIGAGRMLEAAREFLGAESRTPSFDAYQPEAIRDFLDAHPEYERAVLLQSGDTGFFSGAKRLFQVLDGREIRVLPGISSVVYLCAKLRISWEDVCLLSIHGRKANGVDAVRHHRRTFLLSGTKGGAAAFCQELCRYGLGQVTVTIGEQLSYPEERIVTGAAEELAKQSFETLCVILVENLVPVSRETAGLPDDAFVRGKVPMTKREVRAVSLSYLDLSEDSVAWDVGAGTGSVSVEMALHAWNGTVYAVEQKEEGIALIRANAEKNGCANIIPVPGKAPEALGELPAPTHVFVGGSGGALEEILETALEKNPKVRVVINAISLETIAEAARCLKQLPFGEPEIVCLRADRSKTLGKSHLMMGMNPIYIFAATGGGCDEKQ</sequence>
<feature type="domain" description="Tetrapyrrole methylase" evidence="6">
    <location>
        <begin position="265"/>
        <end position="457"/>
    </location>
</feature>
<evidence type="ECO:0000259" key="6">
    <source>
        <dbReference type="Pfam" id="PF00590"/>
    </source>
</evidence>
<dbReference type="AlphaFoldDB" id="A0A9D2BI15"/>
<comment type="pathway">
    <text evidence="1">Cofactor biosynthesis; adenosylcobalamin biosynthesis.</text>
</comment>
<dbReference type="EC" id="1.3.1.54" evidence="7"/>
<evidence type="ECO:0000313" key="7">
    <source>
        <dbReference type="EMBL" id="HIX76034.1"/>
    </source>
</evidence>
<dbReference type="NCBIfam" id="TIGR02467">
    <property type="entry name" value="CbiE"/>
    <property type="match status" value="1"/>
</dbReference>
<dbReference type="InterPro" id="IPR000878">
    <property type="entry name" value="4pyrrol_Mease"/>
</dbReference>
<name>A0A9D2BI15_9FIRM</name>
<protein>
    <submittedName>
        <fullName evidence="7">Precorrin-6A reductase</fullName>
        <ecNumber evidence="7">1.3.1.54</ecNumber>
    </submittedName>
</protein>
<dbReference type="InterPro" id="IPR014776">
    <property type="entry name" value="4pyrrole_Mease_sub2"/>
</dbReference>
<dbReference type="InterPro" id="IPR050714">
    <property type="entry name" value="Cobalamin_biosynth_MTase"/>
</dbReference>
<dbReference type="InterPro" id="IPR012818">
    <property type="entry name" value="CbiE"/>
</dbReference>
<dbReference type="GO" id="GO:0032259">
    <property type="term" value="P:methylation"/>
    <property type="evidence" value="ECO:0007669"/>
    <property type="project" value="UniProtKB-KW"/>
</dbReference>